<evidence type="ECO:0000256" key="6">
    <source>
        <dbReference type="ARBA" id="ARBA00039545"/>
    </source>
</evidence>
<dbReference type="RefSeq" id="WP_395415678.1">
    <property type="nucleotide sequence ID" value="NZ_JBIPKE010000004.1"/>
</dbReference>
<comment type="caution">
    <text evidence="10">The sequence shown here is derived from an EMBL/GenBank/DDBJ whole genome shotgun (WGS) entry which is preliminary data.</text>
</comment>
<dbReference type="Proteomes" id="UP001610063">
    <property type="component" value="Unassembled WGS sequence"/>
</dbReference>
<dbReference type="PANTHER" id="PTHR43767:SF8">
    <property type="entry name" value="LONG-CHAIN-FATTY-ACID--COA LIGASE"/>
    <property type="match status" value="1"/>
</dbReference>
<dbReference type="EMBL" id="JBIPKE010000004">
    <property type="protein sequence ID" value="MFH6981827.1"/>
    <property type="molecule type" value="Genomic_DNA"/>
</dbReference>
<dbReference type="EC" id="6.2.1.3" evidence="5"/>
<evidence type="ECO:0000256" key="5">
    <source>
        <dbReference type="ARBA" id="ARBA00026121"/>
    </source>
</evidence>
<protein>
    <recommendedName>
        <fullName evidence="6">Long-chain-fatty-acid--CoA ligase</fullName>
        <ecNumber evidence="5">6.2.1.3</ecNumber>
    </recommendedName>
    <alternativeName>
        <fullName evidence="7">Long-chain acyl-CoA synthetase</fullName>
    </alternativeName>
</protein>
<dbReference type="InterPro" id="IPR050237">
    <property type="entry name" value="ATP-dep_AMP-bd_enzyme"/>
</dbReference>
<dbReference type="InterPro" id="IPR045851">
    <property type="entry name" value="AMP-bd_C_sf"/>
</dbReference>
<dbReference type="InterPro" id="IPR042099">
    <property type="entry name" value="ANL_N_sf"/>
</dbReference>
<dbReference type="CDD" id="cd05936">
    <property type="entry name" value="FC-FACS_FadD_like"/>
    <property type="match status" value="1"/>
</dbReference>
<evidence type="ECO:0000313" key="11">
    <source>
        <dbReference type="Proteomes" id="UP001610063"/>
    </source>
</evidence>
<name>A0ABW7N2A4_9BACT</name>
<dbReference type="Gene3D" id="3.40.50.12780">
    <property type="entry name" value="N-terminal domain of ligase-like"/>
    <property type="match status" value="1"/>
</dbReference>
<dbReference type="Pfam" id="PF13193">
    <property type="entry name" value="AMP-binding_C"/>
    <property type="match status" value="1"/>
</dbReference>
<evidence type="ECO:0000256" key="4">
    <source>
        <dbReference type="ARBA" id="ARBA00023136"/>
    </source>
</evidence>
<dbReference type="PANTHER" id="PTHR43767">
    <property type="entry name" value="LONG-CHAIN-FATTY-ACID--COA LIGASE"/>
    <property type="match status" value="1"/>
</dbReference>
<evidence type="ECO:0000256" key="1">
    <source>
        <dbReference type="ARBA" id="ARBA00004170"/>
    </source>
</evidence>
<dbReference type="Gene3D" id="3.30.300.30">
    <property type="match status" value="1"/>
</dbReference>
<dbReference type="Pfam" id="PF00501">
    <property type="entry name" value="AMP-binding"/>
    <property type="match status" value="1"/>
</dbReference>
<evidence type="ECO:0000259" key="9">
    <source>
        <dbReference type="Pfam" id="PF13193"/>
    </source>
</evidence>
<dbReference type="InterPro" id="IPR025110">
    <property type="entry name" value="AMP-bd_C"/>
</dbReference>
<evidence type="ECO:0000256" key="7">
    <source>
        <dbReference type="ARBA" id="ARBA00042773"/>
    </source>
</evidence>
<feature type="domain" description="AMP-dependent synthetase/ligase" evidence="8">
    <location>
        <begin position="33"/>
        <end position="421"/>
    </location>
</feature>
<sequence>MSDKPWLSSYPKGVPQTIDADKYSSLPELFVESRSKYGSKPAYENMGKQITFEELGVLSDQFASYLQNVLKLQPGDKIAIQLPNVLQNPIAMYGALKAGLTVVNTNPLYTASEMKHQFVDSGAKAIVILANFAYNLEAILKDTQIEHVIVTQLGDLLGGLKGALINFVVKRIKKMVPAYQLPTAVTFNEALKQGSAHSFVAPKINPEDLAFLQYTGGTTGVSKGAMLTHRNLIANLQQIEAWLAETNLEEGEEIFIAALPLYHIFALNAHALLPAKLGAKNILITNPRDMKGFVKELKKHPFSLITGVNTLFNGLLNTPGFSELDHSTIKVALAGGMALQRAVFDKWEQTTGKKIAEAYGLTETSPGLCINPMGEGNRVGTIGLPLPETDVLLLDEEGKEVGPGEKGELCTKGPQVFLGYWNKPEETEKCFINGYFKTGDIATMDPDGYFRIVDRKKEMILVSGFNVFPNEVEDAIASHPKVLEVGVIGVPDAKSTEAVKAVIVKKDGSLTEDEIKAFCKENLTGYKCPKHVSFTSELPKSNVGKILRRVIKEEDAKVNTYD</sequence>
<evidence type="ECO:0000313" key="10">
    <source>
        <dbReference type="EMBL" id="MFH6981827.1"/>
    </source>
</evidence>
<accession>A0ABW7N2A4</accession>
<keyword evidence="3" id="KW-0436">Ligase</keyword>
<evidence type="ECO:0000256" key="2">
    <source>
        <dbReference type="ARBA" id="ARBA00005005"/>
    </source>
</evidence>
<dbReference type="PROSITE" id="PS00455">
    <property type="entry name" value="AMP_BINDING"/>
    <property type="match status" value="1"/>
</dbReference>
<gene>
    <name evidence="10" type="ORF">ACHKAR_00180</name>
</gene>
<evidence type="ECO:0000256" key="3">
    <source>
        <dbReference type="ARBA" id="ARBA00022598"/>
    </source>
</evidence>
<dbReference type="InterPro" id="IPR020845">
    <property type="entry name" value="AMP-binding_CS"/>
</dbReference>
<dbReference type="SUPFAM" id="SSF56801">
    <property type="entry name" value="Acetyl-CoA synthetase-like"/>
    <property type="match status" value="1"/>
</dbReference>
<feature type="domain" description="AMP-binding enzyme C-terminal" evidence="9">
    <location>
        <begin position="471"/>
        <end position="545"/>
    </location>
</feature>
<proteinExistence type="predicted"/>
<dbReference type="InterPro" id="IPR000873">
    <property type="entry name" value="AMP-dep_synth/lig_dom"/>
</dbReference>
<keyword evidence="4" id="KW-0472">Membrane</keyword>
<reference evidence="10 11" key="1">
    <citation type="journal article" date="2013" name="Int. J. Syst. Evol. Microbiol.">
        <title>Marinoscillum luteum sp. nov., isolated from marine sediment.</title>
        <authorList>
            <person name="Cha I.T."/>
            <person name="Park S.J."/>
            <person name="Kim S.J."/>
            <person name="Kim J.G."/>
            <person name="Jung M.Y."/>
            <person name="Shin K.S."/>
            <person name="Kwon K.K."/>
            <person name="Yang S.H."/>
            <person name="Seo Y.S."/>
            <person name="Rhee S.K."/>
        </authorList>
    </citation>
    <scope>NUCLEOTIDE SEQUENCE [LARGE SCALE GENOMIC DNA]</scope>
    <source>
        <strain evidence="10 11">KCTC 23939</strain>
    </source>
</reference>
<organism evidence="10 11">
    <name type="scientific">Marinoscillum luteum</name>
    <dbReference type="NCBI Taxonomy" id="861051"/>
    <lineage>
        <taxon>Bacteria</taxon>
        <taxon>Pseudomonadati</taxon>
        <taxon>Bacteroidota</taxon>
        <taxon>Cytophagia</taxon>
        <taxon>Cytophagales</taxon>
        <taxon>Reichenbachiellaceae</taxon>
        <taxon>Marinoscillum</taxon>
    </lineage>
</organism>
<comment type="subcellular location">
    <subcellularLocation>
        <location evidence="1">Membrane</location>
        <topology evidence="1">Peripheral membrane protein</topology>
    </subcellularLocation>
</comment>
<evidence type="ECO:0000259" key="8">
    <source>
        <dbReference type="Pfam" id="PF00501"/>
    </source>
</evidence>
<keyword evidence="11" id="KW-1185">Reference proteome</keyword>
<comment type="pathway">
    <text evidence="2">Lipid metabolism; fatty acid beta-oxidation.</text>
</comment>